<comment type="caution">
    <text evidence="3">The sequence shown here is derived from an EMBL/GenBank/DDBJ whole genome shotgun (WGS) entry which is preliminary data.</text>
</comment>
<reference evidence="3" key="1">
    <citation type="submission" date="2021-06" db="EMBL/GenBank/DDBJ databases">
        <authorList>
            <person name="Hodson N. C."/>
            <person name="Mongue J. A."/>
            <person name="Jaron S. K."/>
        </authorList>
    </citation>
    <scope>NUCLEOTIDE SEQUENCE</scope>
</reference>
<accession>A0A8J2JI39</accession>
<sequence length="328" mass="37673">MFLFPLLFYFWRKRHKMPHSPVLKHQWVRWQEGFYGILVNIFHPTPPFDRSHSLTDDEDAYGPALPPHLLQRRQVEETAVKTSAVIGPSLPPGFKQTSVIAQLEQTVASVGSSKNVRAGIFDYESDPPPALPIHESEVTGLEGEDEDDDDDDDDIGPYPPDHPKSKRHSEQSYNKPISSLITKPKREEWMLIPPKNKPISNLASRKFLPRSLETRNDEDDETNEEQDLKEEFQAQLIERRDELMSDLLTTEGSSDRSAESLLEIHRKNLKKRKLEEAAANKGTEKKERRPFDRDSDLKINGMSADDKQRFINRATTELKGRFAHGKRA</sequence>
<feature type="compositionally biased region" description="Polar residues" evidence="1">
    <location>
        <begin position="171"/>
        <end position="180"/>
    </location>
</feature>
<proteinExistence type="predicted"/>
<feature type="domain" description="DUF3752" evidence="2">
    <location>
        <begin position="224"/>
        <end position="322"/>
    </location>
</feature>
<dbReference type="EMBL" id="CAJVCH010004732">
    <property type="protein sequence ID" value="CAG7654685.1"/>
    <property type="molecule type" value="Genomic_DNA"/>
</dbReference>
<feature type="compositionally biased region" description="Basic and acidic residues" evidence="1">
    <location>
        <begin position="273"/>
        <end position="297"/>
    </location>
</feature>
<feature type="compositionally biased region" description="Acidic residues" evidence="1">
    <location>
        <begin position="142"/>
        <end position="155"/>
    </location>
</feature>
<dbReference type="PANTHER" id="PTHR46370:SF1">
    <property type="entry name" value="GPALPP MOTIFS-CONTAINING PROTEIN 1"/>
    <property type="match status" value="1"/>
</dbReference>
<dbReference type="OrthoDB" id="341477at2759"/>
<feature type="region of interest" description="Disordered" evidence="1">
    <location>
        <begin position="119"/>
        <end position="180"/>
    </location>
</feature>
<dbReference type="AlphaFoldDB" id="A0A8J2JI39"/>
<feature type="compositionally biased region" description="Acidic residues" evidence="1">
    <location>
        <begin position="216"/>
        <end position="228"/>
    </location>
</feature>
<gene>
    <name evidence="3" type="ORF">AFUS01_LOCUS887</name>
</gene>
<feature type="region of interest" description="Disordered" evidence="1">
    <location>
        <begin position="273"/>
        <end position="300"/>
    </location>
</feature>
<dbReference type="Pfam" id="PF12572">
    <property type="entry name" value="DUF3752"/>
    <property type="match status" value="1"/>
</dbReference>
<evidence type="ECO:0000313" key="4">
    <source>
        <dbReference type="Proteomes" id="UP000708208"/>
    </source>
</evidence>
<evidence type="ECO:0000256" key="1">
    <source>
        <dbReference type="SAM" id="MobiDB-lite"/>
    </source>
</evidence>
<organism evidence="3 4">
    <name type="scientific">Allacma fusca</name>
    <dbReference type="NCBI Taxonomy" id="39272"/>
    <lineage>
        <taxon>Eukaryota</taxon>
        <taxon>Metazoa</taxon>
        <taxon>Ecdysozoa</taxon>
        <taxon>Arthropoda</taxon>
        <taxon>Hexapoda</taxon>
        <taxon>Collembola</taxon>
        <taxon>Symphypleona</taxon>
        <taxon>Sminthuridae</taxon>
        <taxon>Allacma</taxon>
    </lineage>
</organism>
<dbReference type="InterPro" id="IPR046331">
    <property type="entry name" value="GPAM1-like"/>
</dbReference>
<name>A0A8J2JI39_9HEXA</name>
<feature type="non-terminal residue" evidence="3">
    <location>
        <position position="1"/>
    </location>
</feature>
<evidence type="ECO:0000313" key="3">
    <source>
        <dbReference type="EMBL" id="CAG7654685.1"/>
    </source>
</evidence>
<dbReference type="InterPro" id="IPR022226">
    <property type="entry name" value="DUF3752"/>
</dbReference>
<dbReference type="PANTHER" id="PTHR46370">
    <property type="entry name" value="GPALPP MOTIFS-CONTAINING PROTEIN 1"/>
    <property type="match status" value="1"/>
</dbReference>
<evidence type="ECO:0000259" key="2">
    <source>
        <dbReference type="Pfam" id="PF12572"/>
    </source>
</evidence>
<protein>
    <recommendedName>
        <fullName evidence="2">DUF3752 domain-containing protein</fullName>
    </recommendedName>
</protein>
<keyword evidence="4" id="KW-1185">Reference proteome</keyword>
<feature type="region of interest" description="Disordered" evidence="1">
    <location>
        <begin position="192"/>
        <end position="228"/>
    </location>
</feature>
<dbReference type="Proteomes" id="UP000708208">
    <property type="component" value="Unassembled WGS sequence"/>
</dbReference>